<evidence type="ECO:0000313" key="4">
    <source>
        <dbReference type="Proteomes" id="UP000594638"/>
    </source>
</evidence>
<evidence type="ECO:0000256" key="2">
    <source>
        <dbReference type="SAM" id="Phobius"/>
    </source>
</evidence>
<name>A0A8S0TIR7_OLEEU</name>
<dbReference type="InterPro" id="IPR008507">
    <property type="entry name" value="DUF789"/>
</dbReference>
<organism evidence="3 4">
    <name type="scientific">Olea europaea subsp. europaea</name>
    <dbReference type="NCBI Taxonomy" id="158383"/>
    <lineage>
        <taxon>Eukaryota</taxon>
        <taxon>Viridiplantae</taxon>
        <taxon>Streptophyta</taxon>
        <taxon>Embryophyta</taxon>
        <taxon>Tracheophyta</taxon>
        <taxon>Spermatophyta</taxon>
        <taxon>Magnoliopsida</taxon>
        <taxon>eudicotyledons</taxon>
        <taxon>Gunneridae</taxon>
        <taxon>Pentapetalae</taxon>
        <taxon>asterids</taxon>
        <taxon>lamiids</taxon>
        <taxon>Lamiales</taxon>
        <taxon>Oleaceae</taxon>
        <taxon>Oleeae</taxon>
        <taxon>Olea</taxon>
    </lineage>
</organism>
<dbReference type="Pfam" id="PF05623">
    <property type="entry name" value="DUF789"/>
    <property type="match status" value="1"/>
</dbReference>
<feature type="non-terminal residue" evidence="3">
    <location>
        <position position="275"/>
    </location>
</feature>
<dbReference type="PANTHER" id="PTHR31343:SF42">
    <property type="entry name" value="T15D22.8"/>
    <property type="match status" value="1"/>
</dbReference>
<dbReference type="OrthoDB" id="1896065at2759"/>
<dbReference type="PANTHER" id="PTHR31343">
    <property type="entry name" value="T15D22.8"/>
    <property type="match status" value="1"/>
</dbReference>
<dbReference type="Proteomes" id="UP000594638">
    <property type="component" value="Unassembled WGS sequence"/>
</dbReference>
<keyword evidence="4" id="KW-1185">Reference proteome</keyword>
<accession>A0A8S0TIR7</accession>
<gene>
    <name evidence="3" type="ORF">OLEA9_A034579</name>
</gene>
<reference evidence="3 4" key="1">
    <citation type="submission" date="2019-12" db="EMBL/GenBank/DDBJ databases">
        <authorList>
            <person name="Alioto T."/>
            <person name="Alioto T."/>
            <person name="Gomez Garrido J."/>
        </authorList>
    </citation>
    <scope>NUCLEOTIDE SEQUENCE [LARGE SCALE GENOMIC DNA]</scope>
</reference>
<protein>
    <submittedName>
        <fullName evidence="3">Uncharacterized protein</fullName>
    </submittedName>
</protein>
<evidence type="ECO:0000313" key="3">
    <source>
        <dbReference type="EMBL" id="CAA3004414.1"/>
    </source>
</evidence>
<dbReference type="AlphaFoldDB" id="A0A8S0TIR7"/>
<feature type="region of interest" description="Disordered" evidence="1">
    <location>
        <begin position="18"/>
        <end position="40"/>
    </location>
</feature>
<keyword evidence="2" id="KW-0812">Transmembrane</keyword>
<keyword evidence="2" id="KW-0472">Membrane</keyword>
<sequence>MSRNGEDRFYSVTRARRSRNHLRRTQSDVTTSRSQSRADEPLEKGKLVDAVLKVVATEPSPSCNLKRFLESVIPSVPAQHLSKTTIRGWKTCNVEFQPYFVLGDLWESFQEWSAYGAGVPLLLNDSDSVVQYYVPYLSGIQLYADHSKSSAKSRKNKGETDAGRLKDMLFSCSLSTVILCICTFHYIGRLLMFSSFTVEHLGLNWLRVYARVEKVSDGTLLFFTKVLLYAGRNISCDFLEHHSPTLCSLKYRQISVTWRPSSSVLLFTSVDGYTL</sequence>
<dbReference type="EMBL" id="CACTIH010006212">
    <property type="protein sequence ID" value="CAA3004414.1"/>
    <property type="molecule type" value="Genomic_DNA"/>
</dbReference>
<evidence type="ECO:0000256" key="1">
    <source>
        <dbReference type="SAM" id="MobiDB-lite"/>
    </source>
</evidence>
<proteinExistence type="predicted"/>
<comment type="caution">
    <text evidence="3">The sequence shown here is derived from an EMBL/GenBank/DDBJ whole genome shotgun (WGS) entry which is preliminary data.</text>
</comment>
<feature type="transmembrane region" description="Helical" evidence="2">
    <location>
        <begin position="168"/>
        <end position="187"/>
    </location>
</feature>
<keyword evidence="2" id="KW-1133">Transmembrane helix</keyword>